<keyword evidence="2" id="KW-1185">Reference proteome</keyword>
<sequence length="90" mass="10163">MQISNTVSPVAVEAYLRGSKTFRAGNREQKHGSSKSWISSRSVYYTTDPESEEGRGMAGSQNFPFHFRSWSCRLTVTEMARKSSIPSFIH</sequence>
<evidence type="ECO:0000313" key="1">
    <source>
        <dbReference type="EMBL" id="KAK7266359.1"/>
    </source>
</evidence>
<dbReference type="EMBL" id="JAYWIO010000004">
    <property type="protein sequence ID" value="KAK7266359.1"/>
    <property type="molecule type" value="Genomic_DNA"/>
</dbReference>
<name>A0AAN9F0H5_CROPI</name>
<organism evidence="1 2">
    <name type="scientific">Crotalaria pallida</name>
    <name type="common">Smooth rattlebox</name>
    <name type="synonym">Crotalaria striata</name>
    <dbReference type="NCBI Taxonomy" id="3830"/>
    <lineage>
        <taxon>Eukaryota</taxon>
        <taxon>Viridiplantae</taxon>
        <taxon>Streptophyta</taxon>
        <taxon>Embryophyta</taxon>
        <taxon>Tracheophyta</taxon>
        <taxon>Spermatophyta</taxon>
        <taxon>Magnoliopsida</taxon>
        <taxon>eudicotyledons</taxon>
        <taxon>Gunneridae</taxon>
        <taxon>Pentapetalae</taxon>
        <taxon>rosids</taxon>
        <taxon>fabids</taxon>
        <taxon>Fabales</taxon>
        <taxon>Fabaceae</taxon>
        <taxon>Papilionoideae</taxon>
        <taxon>50 kb inversion clade</taxon>
        <taxon>genistoids sensu lato</taxon>
        <taxon>core genistoids</taxon>
        <taxon>Crotalarieae</taxon>
        <taxon>Crotalaria</taxon>
    </lineage>
</organism>
<comment type="caution">
    <text evidence="1">The sequence shown here is derived from an EMBL/GenBank/DDBJ whole genome shotgun (WGS) entry which is preliminary data.</text>
</comment>
<dbReference type="AlphaFoldDB" id="A0AAN9F0H5"/>
<evidence type="ECO:0000313" key="2">
    <source>
        <dbReference type="Proteomes" id="UP001372338"/>
    </source>
</evidence>
<protein>
    <submittedName>
        <fullName evidence="1">Uncharacterized protein</fullName>
    </submittedName>
</protein>
<dbReference type="Proteomes" id="UP001372338">
    <property type="component" value="Unassembled WGS sequence"/>
</dbReference>
<proteinExistence type="predicted"/>
<reference evidence="1 2" key="1">
    <citation type="submission" date="2024-01" db="EMBL/GenBank/DDBJ databases">
        <title>The genomes of 5 underutilized Papilionoideae crops provide insights into root nodulation and disease resistanc.</title>
        <authorList>
            <person name="Yuan L."/>
        </authorList>
    </citation>
    <scope>NUCLEOTIDE SEQUENCE [LARGE SCALE GENOMIC DNA]</scope>
    <source>
        <strain evidence="1">ZHUSHIDOU_FW_LH</strain>
        <tissue evidence="1">Leaf</tissue>
    </source>
</reference>
<accession>A0AAN9F0H5</accession>
<gene>
    <name evidence="1" type="ORF">RIF29_19003</name>
</gene>